<dbReference type="InterPro" id="IPR006146">
    <property type="entry name" value="5'-Nucleotdase_CS"/>
</dbReference>
<dbReference type="Gene3D" id="3.60.21.10">
    <property type="match status" value="1"/>
</dbReference>
<comment type="similarity">
    <text evidence="1 2">Belongs to the 5'-nucleotidase family.</text>
</comment>
<accession>A0ABQ5QDU1</accession>
<evidence type="ECO:0000313" key="4">
    <source>
        <dbReference type="EMBL" id="GLH72305.1"/>
    </source>
</evidence>
<protein>
    <submittedName>
        <fullName evidence="4">Metallophosphatase</fullName>
    </submittedName>
</protein>
<dbReference type="PROSITE" id="PS51318">
    <property type="entry name" value="TAT"/>
    <property type="match status" value="1"/>
</dbReference>
<dbReference type="PANTHER" id="PTHR11575:SF24">
    <property type="entry name" value="5'-NUCLEOTIDASE"/>
    <property type="match status" value="1"/>
</dbReference>
<evidence type="ECO:0000313" key="5">
    <source>
        <dbReference type="Proteomes" id="UP001165069"/>
    </source>
</evidence>
<evidence type="ECO:0000256" key="2">
    <source>
        <dbReference type="RuleBase" id="RU362119"/>
    </source>
</evidence>
<reference evidence="4 5" key="1">
    <citation type="journal article" date="2023" name="Antonie Van Leeuwenhoek">
        <title>Mesoterricola silvestris gen. nov., sp. nov., Mesoterricola sediminis sp. nov., Geothrix oryzae sp. nov., Geothrix edaphica sp. nov., Geothrix rubra sp. nov., and Geothrix limicola sp. nov., six novel members of Acidobacteriota isolated from soils.</title>
        <authorList>
            <person name="Itoh H."/>
            <person name="Sugisawa Y."/>
            <person name="Mise K."/>
            <person name="Xu Z."/>
            <person name="Kuniyasu M."/>
            <person name="Ushijima N."/>
            <person name="Kawano K."/>
            <person name="Kobayashi E."/>
            <person name="Shiratori Y."/>
            <person name="Masuda Y."/>
            <person name="Senoo K."/>
        </authorList>
    </citation>
    <scope>NUCLEOTIDE SEQUENCE [LARGE SCALE GENOMIC DNA]</scope>
    <source>
        <strain evidence="4 5">Red804</strain>
    </source>
</reference>
<organism evidence="4 5">
    <name type="scientific">Geothrix limicola</name>
    <dbReference type="NCBI Taxonomy" id="2927978"/>
    <lineage>
        <taxon>Bacteria</taxon>
        <taxon>Pseudomonadati</taxon>
        <taxon>Acidobacteriota</taxon>
        <taxon>Holophagae</taxon>
        <taxon>Holophagales</taxon>
        <taxon>Holophagaceae</taxon>
        <taxon>Geothrix</taxon>
    </lineage>
</organism>
<dbReference type="PANTHER" id="PTHR11575">
    <property type="entry name" value="5'-NUCLEOTIDASE-RELATED"/>
    <property type="match status" value="1"/>
</dbReference>
<gene>
    <name evidence="4" type="ORF">GETHLI_08070</name>
</gene>
<dbReference type="PROSITE" id="PS00785">
    <property type="entry name" value="5_NUCLEOTIDASE_1"/>
    <property type="match status" value="1"/>
</dbReference>
<sequence>MDRRDFLASLSATALASAVTSQIPLRAGAEQAPSASGRITLLHTNDTHSRIEPFGPGNGNLSGLGGMARRATLVRQLRQQLGAVLLLDAGDTFQGTPYFNRYKGRLDYQLMRMVGYDAGTLGNHDFDNGVGMLVEAMESMEQLQHANPPFVFLNCNFDCKGAPALGKRLRPYLVREFPGLRVGLTGVGVAFAGLVAPKNHEGITWKDPYESLKPVVKHLREVEKVDLVVVLSHLGYDLHGTAPDDLQMPGQVAGIDAIIGGHSHTFLDKPTKVPQAQGETLIFQVGFGGVNLGRMDFAMTQGKVRAASGSALPVGS</sequence>
<evidence type="ECO:0000259" key="3">
    <source>
        <dbReference type="Pfam" id="PF00149"/>
    </source>
</evidence>
<dbReference type="InterPro" id="IPR004843">
    <property type="entry name" value="Calcineurin-like_PHP"/>
</dbReference>
<dbReference type="InterPro" id="IPR006179">
    <property type="entry name" value="5_nucleotidase/apyrase"/>
</dbReference>
<proteinExistence type="inferred from homology"/>
<dbReference type="SUPFAM" id="SSF56300">
    <property type="entry name" value="Metallo-dependent phosphatases"/>
    <property type="match status" value="1"/>
</dbReference>
<name>A0ABQ5QDU1_9BACT</name>
<keyword evidence="2" id="KW-0547">Nucleotide-binding</keyword>
<evidence type="ECO:0000256" key="1">
    <source>
        <dbReference type="ARBA" id="ARBA00006654"/>
    </source>
</evidence>
<dbReference type="CDD" id="cd00845">
    <property type="entry name" value="MPP_UshA_N_like"/>
    <property type="match status" value="1"/>
</dbReference>
<keyword evidence="2" id="KW-0378">Hydrolase</keyword>
<keyword evidence="5" id="KW-1185">Reference proteome</keyword>
<dbReference type="InterPro" id="IPR029052">
    <property type="entry name" value="Metallo-depent_PP-like"/>
</dbReference>
<dbReference type="Proteomes" id="UP001165069">
    <property type="component" value="Unassembled WGS sequence"/>
</dbReference>
<dbReference type="EMBL" id="BSDE01000001">
    <property type="protein sequence ID" value="GLH72305.1"/>
    <property type="molecule type" value="Genomic_DNA"/>
</dbReference>
<feature type="domain" description="Calcineurin-like phosphoesterase" evidence="3">
    <location>
        <begin position="40"/>
        <end position="265"/>
    </location>
</feature>
<comment type="caution">
    <text evidence="4">The sequence shown here is derived from an EMBL/GenBank/DDBJ whole genome shotgun (WGS) entry which is preliminary data.</text>
</comment>
<dbReference type="RefSeq" id="WP_285570677.1">
    <property type="nucleotide sequence ID" value="NZ_BSDE01000001.1"/>
</dbReference>
<dbReference type="Pfam" id="PF00149">
    <property type="entry name" value="Metallophos"/>
    <property type="match status" value="1"/>
</dbReference>
<dbReference type="PRINTS" id="PR01607">
    <property type="entry name" value="APYRASEFAMLY"/>
</dbReference>
<dbReference type="InterPro" id="IPR006311">
    <property type="entry name" value="TAT_signal"/>
</dbReference>